<dbReference type="RefSeq" id="WP_229738832.1">
    <property type="nucleotide sequence ID" value="NZ_BMER01000004.1"/>
</dbReference>
<evidence type="ECO:0000256" key="6">
    <source>
        <dbReference type="SAM" id="Phobius"/>
    </source>
</evidence>
<feature type="transmembrane region" description="Helical" evidence="6">
    <location>
        <begin position="426"/>
        <end position="448"/>
    </location>
</feature>
<evidence type="ECO:0000256" key="4">
    <source>
        <dbReference type="ARBA" id="ARBA00022989"/>
    </source>
</evidence>
<comment type="subcellular location">
    <subcellularLocation>
        <location evidence="1">Membrane</location>
        <topology evidence="1">Multi-pass membrane protein</topology>
    </subcellularLocation>
</comment>
<reference evidence="8" key="1">
    <citation type="journal article" date="2014" name="Int. J. Syst. Evol. Microbiol.">
        <title>Complete genome sequence of Corynebacterium casei LMG S-19264T (=DSM 44701T), isolated from a smear-ripened cheese.</title>
        <authorList>
            <consortium name="US DOE Joint Genome Institute (JGI-PGF)"/>
            <person name="Walter F."/>
            <person name="Albersmeier A."/>
            <person name="Kalinowski J."/>
            <person name="Ruckert C."/>
        </authorList>
    </citation>
    <scope>NUCLEOTIDE SEQUENCE</scope>
    <source>
        <strain evidence="8">CGMCC 1.12195</strain>
    </source>
</reference>
<feature type="transmembrane region" description="Helical" evidence="6">
    <location>
        <begin position="199"/>
        <end position="217"/>
    </location>
</feature>
<feature type="transmembrane region" description="Helical" evidence="6">
    <location>
        <begin position="90"/>
        <end position="109"/>
    </location>
</feature>
<dbReference type="InterPro" id="IPR020846">
    <property type="entry name" value="MFS_dom"/>
</dbReference>
<feature type="transmembrane region" description="Helical" evidence="6">
    <location>
        <begin position="362"/>
        <end position="383"/>
    </location>
</feature>
<accession>A0A917MDN2</accession>
<dbReference type="Gene3D" id="1.20.1250.20">
    <property type="entry name" value="MFS general substrate transporter like domains"/>
    <property type="match status" value="2"/>
</dbReference>
<dbReference type="PANTHER" id="PTHR19432:SF35">
    <property type="entry name" value="SOLUTE CARRIER FAMILY 45 MEMBER 3 ISOFORM X1"/>
    <property type="match status" value="1"/>
</dbReference>
<keyword evidence="9" id="KW-1185">Reference proteome</keyword>
<evidence type="ECO:0000256" key="5">
    <source>
        <dbReference type="ARBA" id="ARBA00023136"/>
    </source>
</evidence>
<evidence type="ECO:0000256" key="3">
    <source>
        <dbReference type="ARBA" id="ARBA00022692"/>
    </source>
</evidence>
<feature type="transmembrane region" description="Helical" evidence="6">
    <location>
        <begin position="309"/>
        <end position="330"/>
    </location>
</feature>
<evidence type="ECO:0000313" key="9">
    <source>
        <dbReference type="Proteomes" id="UP000660862"/>
    </source>
</evidence>
<dbReference type="GO" id="GO:0022857">
    <property type="term" value="F:transmembrane transporter activity"/>
    <property type="evidence" value="ECO:0007669"/>
    <property type="project" value="InterPro"/>
</dbReference>
<protein>
    <submittedName>
        <fullName evidence="8">Sugar transporter</fullName>
    </submittedName>
</protein>
<dbReference type="Pfam" id="PF07690">
    <property type="entry name" value="MFS_1"/>
    <property type="match status" value="1"/>
</dbReference>
<dbReference type="AlphaFoldDB" id="A0A917MDN2"/>
<keyword evidence="8" id="KW-0762">Sugar transport</keyword>
<sequence>MNDLMNVPAKRTKQRLSNTQIFNMSFGFLGIQFGFALQTGNASRILQTFGADVEHLSLFWLVAPITGMIVQPIVGYYSDRTWTRLGRRRPFFLSGALVAAAALALMPNASLFTAVLPPLLIGAGMLMMMDAAFNVSMEPFRALVADKLPNEQHGTGFSVQTFLIGTGAIIGSFLPYVLTTYFGFDKTAAEGHVPANVTWSFYIGAAVLVLALLYTVITTSEYSPAEMRSFADTEDTGQHPESPGFWSIFKDFRNMPKTMKQLGVVQFFSWFALFSMWVYTTPALAQHIYDLPVNDTTSAAYADAGNLTGVLFGVYNLVATLFALVLPFLYRKIGRKGTHIAVLTLCGISFLSFYFIQNENFLFIPMIAVGMAWASILATPYALLSGSLPAHKMGLYMGLFNFFITLPQLVNGFLGAWIMKYLFHNQAIYCLVLSGVLMFAAAIATLFLREEQPMPAATTRG</sequence>
<gene>
    <name evidence="8" type="ORF">GCM10007415_35770</name>
</gene>
<dbReference type="Proteomes" id="UP000660862">
    <property type="component" value="Unassembled WGS sequence"/>
</dbReference>
<keyword evidence="4 6" id="KW-1133">Transmembrane helix</keyword>
<feature type="transmembrane region" description="Helical" evidence="6">
    <location>
        <begin position="267"/>
        <end position="289"/>
    </location>
</feature>
<feature type="transmembrane region" description="Helical" evidence="6">
    <location>
        <begin position="157"/>
        <end position="179"/>
    </location>
</feature>
<dbReference type="PANTHER" id="PTHR19432">
    <property type="entry name" value="SUGAR TRANSPORTER"/>
    <property type="match status" value="1"/>
</dbReference>
<dbReference type="GO" id="GO:0016020">
    <property type="term" value="C:membrane"/>
    <property type="evidence" value="ECO:0007669"/>
    <property type="project" value="UniProtKB-SubCell"/>
</dbReference>
<keyword evidence="3 6" id="KW-0812">Transmembrane</keyword>
<dbReference type="EMBL" id="BMER01000004">
    <property type="protein sequence ID" value="GGG97294.1"/>
    <property type="molecule type" value="Genomic_DNA"/>
</dbReference>
<feature type="transmembrane region" description="Helical" evidence="6">
    <location>
        <begin position="21"/>
        <end position="38"/>
    </location>
</feature>
<feature type="domain" description="Major facilitator superfamily (MFS) profile" evidence="7">
    <location>
        <begin position="20"/>
        <end position="453"/>
    </location>
</feature>
<organism evidence="8 9">
    <name type="scientific">Parapedobacter pyrenivorans</name>
    <dbReference type="NCBI Taxonomy" id="1305674"/>
    <lineage>
        <taxon>Bacteria</taxon>
        <taxon>Pseudomonadati</taxon>
        <taxon>Bacteroidota</taxon>
        <taxon>Sphingobacteriia</taxon>
        <taxon>Sphingobacteriales</taxon>
        <taxon>Sphingobacteriaceae</taxon>
        <taxon>Parapedobacter</taxon>
    </lineage>
</organism>
<reference evidence="8" key="2">
    <citation type="submission" date="2020-09" db="EMBL/GenBank/DDBJ databases">
        <authorList>
            <person name="Sun Q."/>
            <person name="Zhou Y."/>
        </authorList>
    </citation>
    <scope>NUCLEOTIDE SEQUENCE</scope>
    <source>
        <strain evidence="8">CGMCC 1.12195</strain>
    </source>
</reference>
<feature type="transmembrane region" description="Helical" evidence="6">
    <location>
        <begin position="395"/>
        <end position="414"/>
    </location>
</feature>
<keyword evidence="2" id="KW-0813">Transport</keyword>
<feature type="transmembrane region" description="Helical" evidence="6">
    <location>
        <begin position="337"/>
        <end position="356"/>
    </location>
</feature>
<proteinExistence type="predicted"/>
<feature type="transmembrane region" description="Helical" evidence="6">
    <location>
        <begin position="58"/>
        <end position="78"/>
    </location>
</feature>
<dbReference type="SUPFAM" id="SSF103473">
    <property type="entry name" value="MFS general substrate transporter"/>
    <property type="match status" value="1"/>
</dbReference>
<feature type="transmembrane region" description="Helical" evidence="6">
    <location>
        <begin position="115"/>
        <end position="136"/>
    </location>
</feature>
<comment type="caution">
    <text evidence="8">The sequence shown here is derived from an EMBL/GenBank/DDBJ whole genome shotgun (WGS) entry which is preliminary data.</text>
</comment>
<dbReference type="InterPro" id="IPR036259">
    <property type="entry name" value="MFS_trans_sf"/>
</dbReference>
<dbReference type="InterPro" id="IPR011701">
    <property type="entry name" value="MFS"/>
</dbReference>
<keyword evidence="5 6" id="KW-0472">Membrane</keyword>
<dbReference type="PROSITE" id="PS50850">
    <property type="entry name" value="MFS"/>
    <property type="match status" value="1"/>
</dbReference>
<evidence type="ECO:0000256" key="2">
    <source>
        <dbReference type="ARBA" id="ARBA00022448"/>
    </source>
</evidence>
<name>A0A917MDN2_9SPHI</name>
<evidence type="ECO:0000313" key="8">
    <source>
        <dbReference type="EMBL" id="GGG97294.1"/>
    </source>
</evidence>
<evidence type="ECO:0000259" key="7">
    <source>
        <dbReference type="PROSITE" id="PS50850"/>
    </source>
</evidence>
<evidence type="ECO:0000256" key="1">
    <source>
        <dbReference type="ARBA" id="ARBA00004141"/>
    </source>
</evidence>